<feature type="compositionally biased region" description="Acidic residues" evidence="1">
    <location>
        <begin position="51"/>
        <end position="70"/>
    </location>
</feature>
<dbReference type="EMBL" id="JAJA02000001">
    <property type="protein sequence ID" value="KWS04863.1"/>
    <property type="molecule type" value="Genomic_DNA"/>
</dbReference>
<comment type="caution">
    <text evidence="2">The sequence shown here is derived from an EMBL/GenBank/DDBJ whole genome shotgun (WGS) entry which is preliminary data.</text>
</comment>
<evidence type="ECO:0000313" key="2">
    <source>
        <dbReference type="EMBL" id="KWS04863.1"/>
    </source>
</evidence>
<keyword evidence="3" id="KW-1185">Reference proteome</keyword>
<feature type="region of interest" description="Disordered" evidence="1">
    <location>
        <begin position="44"/>
        <end position="70"/>
    </location>
</feature>
<dbReference type="RefSeq" id="WP_153019028.1">
    <property type="nucleotide sequence ID" value="NZ_JAJA02000001.1"/>
</dbReference>
<dbReference type="OrthoDB" id="6027534at2"/>
<proteinExistence type="predicted"/>
<dbReference type="Proteomes" id="UP000023435">
    <property type="component" value="Unassembled WGS sequence"/>
</dbReference>
<protein>
    <submittedName>
        <fullName evidence="2">Uncharacterized protein</fullName>
    </submittedName>
</protein>
<gene>
    <name evidence="2" type="ORF">AZ78_2413</name>
</gene>
<sequence length="70" mass="8074">MDLETIGTVQETDSVQDVNRLLDEGWVLIAIATGKHTEGEPWIRYSLGQQYEDEDEEDEDEDEEEEGEDE</sequence>
<evidence type="ECO:0000313" key="3">
    <source>
        <dbReference type="Proteomes" id="UP000023435"/>
    </source>
</evidence>
<dbReference type="AlphaFoldDB" id="A0A120AGN5"/>
<reference evidence="2 3" key="1">
    <citation type="journal article" date="2014" name="Genome Announc.">
        <title>Draft Genome Sequence of Lysobacter capsici AZ78, a Bacterium Antagonistic to Plant-Pathogenic Oomycetes.</title>
        <authorList>
            <person name="Puopolo G."/>
            <person name="Sonego P."/>
            <person name="Engelen K."/>
            <person name="Pertot I."/>
        </authorList>
    </citation>
    <scope>NUCLEOTIDE SEQUENCE [LARGE SCALE GENOMIC DNA]</scope>
    <source>
        <strain evidence="2 3">AZ78</strain>
    </source>
</reference>
<name>A0A120AGN5_9GAMM</name>
<evidence type="ECO:0000256" key="1">
    <source>
        <dbReference type="SAM" id="MobiDB-lite"/>
    </source>
</evidence>
<accession>A0A120AGN5</accession>
<organism evidence="2 3">
    <name type="scientific">Lysobacter capsici AZ78</name>
    <dbReference type="NCBI Taxonomy" id="1444315"/>
    <lineage>
        <taxon>Bacteria</taxon>
        <taxon>Pseudomonadati</taxon>
        <taxon>Pseudomonadota</taxon>
        <taxon>Gammaproteobacteria</taxon>
        <taxon>Lysobacterales</taxon>
        <taxon>Lysobacteraceae</taxon>
        <taxon>Lysobacter</taxon>
    </lineage>
</organism>